<dbReference type="SUPFAM" id="SSF55874">
    <property type="entry name" value="ATPase domain of HSP90 chaperone/DNA topoisomerase II/histidine kinase"/>
    <property type="match status" value="1"/>
</dbReference>
<gene>
    <name evidence="3" type="ORF">FHX73_11601</name>
</gene>
<dbReference type="PANTHER" id="PTHR35526">
    <property type="entry name" value="ANTI-SIGMA-F FACTOR RSBW-RELATED"/>
    <property type="match status" value="1"/>
</dbReference>
<reference evidence="3 4" key="1">
    <citation type="submission" date="2019-06" db="EMBL/GenBank/DDBJ databases">
        <title>Sequencing the genomes of 1000 actinobacteria strains.</title>
        <authorList>
            <person name="Klenk H.-P."/>
        </authorList>
    </citation>
    <scope>NUCLEOTIDE SEQUENCE [LARGE SCALE GENOMIC DNA]</scope>
    <source>
        <strain evidence="3 4">DSM 44826</strain>
    </source>
</reference>
<dbReference type="AlphaFoldDB" id="A0A561UBT9"/>
<feature type="domain" description="Histidine kinase/HSP90-like ATPase" evidence="2">
    <location>
        <begin position="25"/>
        <end position="136"/>
    </location>
</feature>
<keyword evidence="1" id="KW-0723">Serine/threonine-protein kinase</keyword>
<dbReference type="Pfam" id="PF13581">
    <property type="entry name" value="HATPase_c_2"/>
    <property type="match status" value="1"/>
</dbReference>
<dbReference type="GO" id="GO:0004674">
    <property type="term" value="F:protein serine/threonine kinase activity"/>
    <property type="evidence" value="ECO:0007669"/>
    <property type="project" value="UniProtKB-KW"/>
</dbReference>
<dbReference type="Proteomes" id="UP000317940">
    <property type="component" value="Unassembled WGS sequence"/>
</dbReference>
<dbReference type="OrthoDB" id="3872536at2"/>
<dbReference type="InterPro" id="IPR036890">
    <property type="entry name" value="HATPase_C_sf"/>
</dbReference>
<proteinExistence type="predicted"/>
<dbReference type="Gene3D" id="3.30.565.10">
    <property type="entry name" value="Histidine kinase-like ATPase, C-terminal domain"/>
    <property type="match status" value="1"/>
</dbReference>
<dbReference type="RefSeq" id="WP_145903130.1">
    <property type="nucleotide sequence ID" value="NZ_BAAAMZ010000004.1"/>
</dbReference>
<protein>
    <submittedName>
        <fullName evidence="3">Anti-sigma regulatory factor (Ser/Thr protein kinase)</fullName>
    </submittedName>
</protein>
<dbReference type="InterPro" id="IPR050267">
    <property type="entry name" value="Anti-sigma-factor_SerPK"/>
</dbReference>
<organism evidence="3 4">
    <name type="scientific">Kitasatospora viridis</name>
    <dbReference type="NCBI Taxonomy" id="281105"/>
    <lineage>
        <taxon>Bacteria</taxon>
        <taxon>Bacillati</taxon>
        <taxon>Actinomycetota</taxon>
        <taxon>Actinomycetes</taxon>
        <taxon>Kitasatosporales</taxon>
        <taxon>Streptomycetaceae</taxon>
        <taxon>Kitasatospora</taxon>
    </lineage>
</organism>
<evidence type="ECO:0000259" key="2">
    <source>
        <dbReference type="Pfam" id="PF13581"/>
    </source>
</evidence>
<evidence type="ECO:0000256" key="1">
    <source>
        <dbReference type="ARBA" id="ARBA00022527"/>
    </source>
</evidence>
<dbReference type="CDD" id="cd16936">
    <property type="entry name" value="HATPase_RsbW-like"/>
    <property type="match status" value="1"/>
</dbReference>
<keyword evidence="4" id="KW-1185">Reference proteome</keyword>
<evidence type="ECO:0000313" key="3">
    <source>
        <dbReference type="EMBL" id="TWF96828.1"/>
    </source>
</evidence>
<comment type="caution">
    <text evidence="3">The sequence shown here is derived from an EMBL/GenBank/DDBJ whole genome shotgun (WGS) entry which is preliminary data.</text>
</comment>
<evidence type="ECO:0000313" key="4">
    <source>
        <dbReference type="Proteomes" id="UP000317940"/>
    </source>
</evidence>
<keyword evidence="1" id="KW-0808">Transferase</keyword>
<dbReference type="EMBL" id="VIWT01000001">
    <property type="protein sequence ID" value="TWF96828.1"/>
    <property type="molecule type" value="Genomic_DNA"/>
</dbReference>
<accession>A0A561UBT9</accession>
<name>A0A561UBT9_9ACTN</name>
<keyword evidence="1" id="KW-0418">Kinase</keyword>
<dbReference type="PANTHER" id="PTHR35526:SF3">
    <property type="entry name" value="ANTI-SIGMA-F FACTOR RSBW"/>
    <property type="match status" value="1"/>
</dbReference>
<dbReference type="InterPro" id="IPR003594">
    <property type="entry name" value="HATPase_dom"/>
</dbReference>
<sequence length="149" mass="16419">MPRRTHTPQPTLGRSQWLPCHGSSARLARSMLRALLNDLTDVELYGVSAELVVSELIANAVVHGSRSPQTPIFVRLEASVDRLRVEVHDSTRHLPIMQPAHPDDECGRGLRLVDQLAADWGHSLARDGSGKQVWAIVMPEGPEPLRTSP</sequence>